<keyword evidence="1" id="KW-1133">Transmembrane helix</keyword>
<name>E6QK28_9ZZZZ</name>
<protein>
    <submittedName>
        <fullName evidence="2">Uncharacterized protein</fullName>
    </submittedName>
</protein>
<accession>E6QK28</accession>
<dbReference type="EMBL" id="CABQ01000107">
    <property type="protein sequence ID" value="CBI07595.1"/>
    <property type="molecule type" value="Genomic_DNA"/>
</dbReference>
<evidence type="ECO:0000256" key="1">
    <source>
        <dbReference type="SAM" id="Phobius"/>
    </source>
</evidence>
<sequence>MPSDATEANSHATAKDQIVELYEDFEHEVKHEVQSPNDFSQSDVLVQKHINGLVIFFFILIALFVLAAIVGYVIYTH</sequence>
<organism evidence="2">
    <name type="scientific">mine drainage metagenome</name>
    <dbReference type="NCBI Taxonomy" id="410659"/>
    <lineage>
        <taxon>unclassified sequences</taxon>
        <taxon>metagenomes</taxon>
        <taxon>ecological metagenomes</taxon>
    </lineage>
</organism>
<proteinExistence type="predicted"/>
<feature type="transmembrane region" description="Helical" evidence="1">
    <location>
        <begin position="53"/>
        <end position="75"/>
    </location>
</feature>
<evidence type="ECO:0000313" key="2">
    <source>
        <dbReference type="EMBL" id="CBI07595.1"/>
    </source>
</evidence>
<reference evidence="2" key="1">
    <citation type="submission" date="2009-10" db="EMBL/GenBank/DDBJ databases">
        <title>Diversity of trophic interactions inside an arsenic-rich microbial ecosystem.</title>
        <authorList>
            <person name="Bertin P.N."/>
            <person name="Heinrich-Salmeron A."/>
            <person name="Pelletier E."/>
            <person name="Goulhen-Chollet F."/>
            <person name="Arsene-Ploetze F."/>
            <person name="Gallien S."/>
            <person name="Calteau A."/>
            <person name="Vallenet D."/>
            <person name="Casiot C."/>
            <person name="Chane-Woon-Ming B."/>
            <person name="Giloteaux L."/>
            <person name="Barakat M."/>
            <person name="Bonnefoy V."/>
            <person name="Bruneel O."/>
            <person name="Chandler M."/>
            <person name="Cleiss J."/>
            <person name="Duran R."/>
            <person name="Elbaz-Poulichet F."/>
            <person name="Fonknechten N."/>
            <person name="Lauga B."/>
            <person name="Mornico D."/>
            <person name="Ortet P."/>
            <person name="Schaeffer C."/>
            <person name="Siguier P."/>
            <person name="Alexander Thil Smith A."/>
            <person name="Van Dorsselaer A."/>
            <person name="Weissenbach J."/>
            <person name="Medigue C."/>
            <person name="Le Paslier D."/>
        </authorList>
    </citation>
    <scope>NUCLEOTIDE SEQUENCE</scope>
</reference>
<keyword evidence="1" id="KW-0812">Transmembrane</keyword>
<dbReference type="AlphaFoldDB" id="E6QK28"/>
<comment type="caution">
    <text evidence="2">The sequence shown here is derived from an EMBL/GenBank/DDBJ whole genome shotgun (WGS) entry which is preliminary data.</text>
</comment>
<gene>
    <name evidence="2" type="ORF">CARN6_0947</name>
</gene>
<keyword evidence="1" id="KW-0472">Membrane</keyword>